<evidence type="ECO:0000256" key="4">
    <source>
        <dbReference type="ARBA" id="ARBA00052064"/>
    </source>
</evidence>
<gene>
    <name evidence="10" type="primary">yicI</name>
    <name evidence="10" type="ORF">HZI73_07955</name>
</gene>
<dbReference type="SUPFAM" id="SSF51445">
    <property type="entry name" value="(Trans)glycosidases"/>
    <property type="match status" value="1"/>
</dbReference>
<dbReference type="EMBL" id="CP058649">
    <property type="protein sequence ID" value="QUI22232.1"/>
    <property type="molecule type" value="Genomic_DNA"/>
</dbReference>
<dbReference type="RefSeq" id="WP_212697715.1">
    <property type="nucleotide sequence ID" value="NZ_CP058649.1"/>
</dbReference>
<evidence type="ECO:0000313" key="10">
    <source>
        <dbReference type="EMBL" id="QUI22232.1"/>
    </source>
</evidence>
<dbReference type="GO" id="GO:0061634">
    <property type="term" value="F:alpha-D-xyloside xylohydrolase"/>
    <property type="evidence" value="ECO:0007669"/>
    <property type="project" value="UniProtKB-EC"/>
</dbReference>
<proteinExistence type="inferred from homology"/>
<accession>A0A8J8MI33</accession>
<protein>
    <recommendedName>
        <fullName evidence="5">alpha-D-xyloside xylohydrolase</fullName>
        <ecNumber evidence="5">3.2.1.177</ecNumber>
    </recommendedName>
</protein>
<dbReference type="GO" id="GO:0030246">
    <property type="term" value="F:carbohydrate binding"/>
    <property type="evidence" value="ECO:0007669"/>
    <property type="project" value="InterPro"/>
</dbReference>
<evidence type="ECO:0000256" key="6">
    <source>
        <dbReference type="RuleBase" id="RU361185"/>
    </source>
</evidence>
<organism evidence="10 11">
    <name type="scientific">Vallitalea pronyensis</name>
    <dbReference type="NCBI Taxonomy" id="1348613"/>
    <lineage>
        <taxon>Bacteria</taxon>
        <taxon>Bacillati</taxon>
        <taxon>Bacillota</taxon>
        <taxon>Clostridia</taxon>
        <taxon>Lachnospirales</taxon>
        <taxon>Vallitaleaceae</taxon>
        <taxon>Vallitalea</taxon>
    </lineage>
</organism>
<dbReference type="InterPro" id="IPR011013">
    <property type="entry name" value="Gal_mutarotase_sf_dom"/>
</dbReference>
<dbReference type="Gene3D" id="2.60.40.1760">
    <property type="entry name" value="glycosyl hydrolase (family 31)"/>
    <property type="match status" value="1"/>
</dbReference>
<feature type="domain" description="Glycoside hydrolase family 31 TIM barrel" evidence="7">
    <location>
        <begin position="263"/>
        <end position="575"/>
    </location>
</feature>
<dbReference type="PANTHER" id="PTHR43053:SF4">
    <property type="entry name" value="MYOGENESIS-REGULATING GLYCOSIDASE"/>
    <property type="match status" value="1"/>
</dbReference>
<evidence type="ECO:0000313" key="11">
    <source>
        <dbReference type="Proteomes" id="UP000683246"/>
    </source>
</evidence>
<dbReference type="InterPro" id="IPR048395">
    <property type="entry name" value="Glyco_hydro_31_C"/>
</dbReference>
<evidence type="ECO:0000256" key="1">
    <source>
        <dbReference type="ARBA" id="ARBA00007806"/>
    </source>
</evidence>
<comment type="similarity">
    <text evidence="1 6">Belongs to the glycosyl hydrolase 31 family.</text>
</comment>
<dbReference type="Pfam" id="PF13802">
    <property type="entry name" value="Gal_mutarotas_2"/>
    <property type="match status" value="1"/>
</dbReference>
<dbReference type="EC" id="3.2.1.177" evidence="5"/>
<dbReference type="FunFam" id="3.20.20.80:FF:000053">
    <property type="entry name" value="Alpha-xylosidase YicI"/>
    <property type="match status" value="1"/>
</dbReference>
<dbReference type="Proteomes" id="UP000683246">
    <property type="component" value="Chromosome"/>
</dbReference>
<dbReference type="SUPFAM" id="SSF51011">
    <property type="entry name" value="Glycosyl hydrolase domain"/>
    <property type="match status" value="1"/>
</dbReference>
<evidence type="ECO:0000256" key="5">
    <source>
        <dbReference type="ARBA" id="ARBA00066962"/>
    </source>
</evidence>
<keyword evidence="3 6" id="KW-0326">Glycosidase</keyword>
<dbReference type="Pfam" id="PF21365">
    <property type="entry name" value="Glyco_hydro_31_3rd"/>
    <property type="match status" value="1"/>
</dbReference>
<reference evidence="10" key="1">
    <citation type="submission" date="2020-07" db="EMBL/GenBank/DDBJ databases">
        <title>Vallitalea pronyensis genome.</title>
        <authorList>
            <person name="Postec A."/>
        </authorList>
    </citation>
    <scope>NUCLEOTIDE SEQUENCE</scope>
    <source>
        <strain evidence="10">FatNI3</strain>
    </source>
</reference>
<dbReference type="InterPro" id="IPR025887">
    <property type="entry name" value="Glyco_hydro_31_N_dom"/>
</dbReference>
<name>A0A8J8MI33_9FIRM</name>
<comment type="catalytic activity">
    <reaction evidence="4">
        <text>Hydrolysis of terminal, non-reducing alpha-D-xylose residues with release of alpha-D-xylose.</text>
        <dbReference type="EC" id="3.2.1.177"/>
    </reaction>
</comment>
<dbReference type="GO" id="GO:0005975">
    <property type="term" value="P:carbohydrate metabolic process"/>
    <property type="evidence" value="ECO:0007669"/>
    <property type="project" value="InterPro"/>
</dbReference>
<keyword evidence="11" id="KW-1185">Reference proteome</keyword>
<evidence type="ECO:0000256" key="3">
    <source>
        <dbReference type="ARBA" id="ARBA00023295"/>
    </source>
</evidence>
<dbReference type="InterPro" id="IPR050985">
    <property type="entry name" value="Alpha-glycosidase_related"/>
</dbReference>
<evidence type="ECO:0000259" key="8">
    <source>
        <dbReference type="Pfam" id="PF13802"/>
    </source>
</evidence>
<dbReference type="SUPFAM" id="SSF74650">
    <property type="entry name" value="Galactose mutarotase-like"/>
    <property type="match status" value="1"/>
</dbReference>
<dbReference type="NCBIfam" id="NF007940">
    <property type="entry name" value="PRK10658.1"/>
    <property type="match status" value="1"/>
</dbReference>
<dbReference type="InterPro" id="IPR013780">
    <property type="entry name" value="Glyco_hydro_b"/>
</dbReference>
<dbReference type="AlphaFoldDB" id="A0A8J8MI33"/>
<keyword evidence="2 6" id="KW-0378">Hydrolase</keyword>
<dbReference type="InterPro" id="IPR000322">
    <property type="entry name" value="Glyco_hydro_31_TIM"/>
</dbReference>
<dbReference type="Pfam" id="PF01055">
    <property type="entry name" value="Glyco_hydro_31_2nd"/>
    <property type="match status" value="1"/>
</dbReference>
<sequence length="677" mass="78001">MKFTDGYWTQKERYNLSKPVEVVHHTWDGLALVVYVSHKFIQSKGDFLNQAVTTVTISPIRKNVIRVKNEHFRGKYPVGPEFALNQENAMDTLTFMEDEDTLTLINDHVKVVVNRKPYHLTYYYKEDYMTQTYPNSCAYIKDLETSHKQPYYREQLGLSVGESVYGLGERFTPFVKNGQVVDMWNEDGGTGSEIAYKNVPFYITSKGYGVFVNHSEKVSYEIGSELVNRVQFSVEGETLDYCIIGGEGMKGVMDNYTALTGRPALPPKWSYGLWLTTSFITDYDEATINHFIDGMEERHIPLQTFHFDCFWMKGYHWCDFEWDKSCFPDPEGMLKRLKAKGLKICVWINPYIAGMSPLFKEGMDKGYLLKNKEGDVWQTDLWQAGMGIVDFTNPEACSWYTSQLQRLIDMGVDSFKTDFGERIPTDVVYFDGSEPVKMHNYYTYLYNKEVFDLLVRNFGEGEAVVFARSATAGCQQFPVHWGGDCSSNYGSMAETLRGGLSLALSGFAFWSHDISGFEKSGTPDLYKRWVAFGLLSSHSRLHGASSYRVPWLFDEEAVDVLRFFVQLKERLMPYLMGVAEEAKTKGLPMMRPMVMEFPEDRNCHTLDQQYMLGDQLLVAPIFNDKHTASYYLPKGEWEHLLDHRVLVGGQWYEETYDYMSLPLFVRKGHLHLVLEDA</sequence>
<evidence type="ECO:0000259" key="7">
    <source>
        <dbReference type="Pfam" id="PF01055"/>
    </source>
</evidence>
<dbReference type="Gene3D" id="2.60.40.1180">
    <property type="entry name" value="Golgi alpha-mannosidase II"/>
    <property type="match status" value="1"/>
</dbReference>
<feature type="domain" description="Glycosyl hydrolase family 31 C-terminal" evidence="9">
    <location>
        <begin position="586"/>
        <end position="669"/>
    </location>
</feature>
<feature type="domain" description="Glycoside hydrolase family 31 N-terminal" evidence="8">
    <location>
        <begin position="54"/>
        <end position="220"/>
    </location>
</feature>
<dbReference type="PANTHER" id="PTHR43053">
    <property type="entry name" value="GLYCOSIDASE FAMILY 31"/>
    <property type="match status" value="1"/>
</dbReference>
<dbReference type="KEGG" id="vpy:HZI73_07955"/>
<dbReference type="CDD" id="cd14752">
    <property type="entry name" value="GH31_N"/>
    <property type="match status" value="1"/>
</dbReference>
<dbReference type="CDD" id="cd06593">
    <property type="entry name" value="GH31_xylosidase_YicI"/>
    <property type="match status" value="1"/>
</dbReference>
<evidence type="ECO:0000259" key="9">
    <source>
        <dbReference type="Pfam" id="PF21365"/>
    </source>
</evidence>
<evidence type="ECO:0000256" key="2">
    <source>
        <dbReference type="ARBA" id="ARBA00022801"/>
    </source>
</evidence>
<dbReference type="Gene3D" id="3.20.20.80">
    <property type="entry name" value="Glycosidases"/>
    <property type="match status" value="1"/>
</dbReference>
<dbReference type="InterPro" id="IPR017853">
    <property type="entry name" value="GH"/>
</dbReference>